<keyword evidence="2" id="KW-0812">Transmembrane</keyword>
<feature type="transmembrane region" description="Helical" evidence="2">
    <location>
        <begin position="228"/>
        <end position="249"/>
    </location>
</feature>
<accession>A0A423VPK0</accession>
<dbReference type="Proteomes" id="UP000284375">
    <property type="component" value="Unassembled WGS sequence"/>
</dbReference>
<comment type="caution">
    <text evidence="3">The sequence shown here is derived from an EMBL/GenBank/DDBJ whole genome shotgun (WGS) entry which is preliminary data.</text>
</comment>
<name>A0A423VPK0_CYTCH</name>
<evidence type="ECO:0000256" key="2">
    <source>
        <dbReference type="SAM" id="Phobius"/>
    </source>
</evidence>
<dbReference type="OrthoDB" id="10541322at2759"/>
<evidence type="ECO:0000256" key="1">
    <source>
        <dbReference type="SAM" id="MobiDB-lite"/>
    </source>
</evidence>
<keyword evidence="4" id="KW-1185">Reference proteome</keyword>
<reference evidence="3 4" key="1">
    <citation type="submission" date="2015-09" db="EMBL/GenBank/DDBJ databases">
        <title>Host preference determinants of Valsa canker pathogens revealed by comparative genomics.</title>
        <authorList>
            <person name="Yin Z."/>
            <person name="Huang L."/>
        </authorList>
    </citation>
    <scope>NUCLEOTIDE SEQUENCE [LARGE SCALE GENOMIC DNA]</scope>
    <source>
        <strain evidence="3 4">YSFL</strain>
    </source>
</reference>
<protein>
    <submittedName>
        <fullName evidence="3">Uncharacterized protein</fullName>
    </submittedName>
</protein>
<keyword evidence="2" id="KW-1133">Transmembrane helix</keyword>
<gene>
    <name evidence="3" type="ORF">VSDG_06405</name>
</gene>
<dbReference type="EMBL" id="LJZO01000035">
    <property type="protein sequence ID" value="ROV92861.1"/>
    <property type="molecule type" value="Genomic_DNA"/>
</dbReference>
<dbReference type="AlphaFoldDB" id="A0A423VPK0"/>
<evidence type="ECO:0000313" key="4">
    <source>
        <dbReference type="Proteomes" id="UP000284375"/>
    </source>
</evidence>
<proteinExistence type="predicted"/>
<feature type="compositionally biased region" description="Low complexity" evidence="1">
    <location>
        <begin position="149"/>
        <end position="158"/>
    </location>
</feature>
<keyword evidence="2" id="KW-0472">Membrane</keyword>
<evidence type="ECO:0000313" key="3">
    <source>
        <dbReference type="EMBL" id="ROV92861.1"/>
    </source>
</evidence>
<feature type="region of interest" description="Disordered" evidence="1">
    <location>
        <begin position="131"/>
        <end position="190"/>
    </location>
</feature>
<sequence>MRHLHHPIHILRISQDPLKVLQHHHPLDIRTQLADFAARIARATADVNNQRRLLVTPRLPQPLGKWIQANSPDPIKTLRLHGHIAVSLSLRELRDIAPAFYSLSPVRKPAKCGTPSTPEENLVCAYVSSATSTRGPEPGAVAQRRSRTRSAFSTTTGSWLPPAPGSRDSRTSAVMGVPSAGSAEKTPMSRRHLRAVARHTDPRRPYMTPVGPWTSASSFSTSTARASWAAASVALLLLLLLAALSRLFLEVSA</sequence>
<organism evidence="3 4">
    <name type="scientific">Cytospora chrysosperma</name>
    <name type="common">Cytospora canker fungus</name>
    <name type="synonym">Sphaeria chrysosperma</name>
    <dbReference type="NCBI Taxonomy" id="252740"/>
    <lineage>
        <taxon>Eukaryota</taxon>
        <taxon>Fungi</taxon>
        <taxon>Dikarya</taxon>
        <taxon>Ascomycota</taxon>
        <taxon>Pezizomycotina</taxon>
        <taxon>Sordariomycetes</taxon>
        <taxon>Sordariomycetidae</taxon>
        <taxon>Diaporthales</taxon>
        <taxon>Cytosporaceae</taxon>
        <taxon>Cytospora</taxon>
    </lineage>
</organism>